<keyword evidence="1" id="KW-0472">Membrane</keyword>
<gene>
    <name evidence="2" type="ORF">RRF57_009346</name>
</gene>
<keyword evidence="1" id="KW-0812">Transmembrane</keyword>
<dbReference type="EMBL" id="JAWHQM010000034">
    <property type="protein sequence ID" value="KAK5633632.1"/>
    <property type="molecule type" value="Genomic_DNA"/>
</dbReference>
<dbReference type="Proteomes" id="UP001305414">
    <property type="component" value="Unassembled WGS sequence"/>
</dbReference>
<reference evidence="2 3" key="1">
    <citation type="submission" date="2023-10" db="EMBL/GenBank/DDBJ databases">
        <title>Draft genome sequence of Xylaria bambusicola isolate GMP-LS, the root and basal stem rot pathogen of sugarcane in Indonesia.</title>
        <authorList>
            <person name="Selvaraj P."/>
            <person name="Muralishankar V."/>
            <person name="Muruganantham S."/>
            <person name="Sp S."/>
            <person name="Haryani S."/>
            <person name="Lau K.J.X."/>
            <person name="Naqvi N.I."/>
        </authorList>
    </citation>
    <scope>NUCLEOTIDE SEQUENCE [LARGE SCALE GENOMIC DNA]</scope>
    <source>
        <strain evidence="2">GMP-LS</strain>
    </source>
</reference>
<feature type="transmembrane region" description="Helical" evidence="1">
    <location>
        <begin position="12"/>
        <end position="32"/>
    </location>
</feature>
<name>A0AAN7Z7S7_9PEZI</name>
<dbReference type="AlphaFoldDB" id="A0AAN7Z7S7"/>
<accession>A0AAN7Z7S7</accession>
<keyword evidence="3" id="KW-1185">Reference proteome</keyword>
<evidence type="ECO:0000313" key="3">
    <source>
        <dbReference type="Proteomes" id="UP001305414"/>
    </source>
</evidence>
<evidence type="ECO:0008006" key="4">
    <source>
        <dbReference type="Google" id="ProtNLM"/>
    </source>
</evidence>
<evidence type="ECO:0000256" key="1">
    <source>
        <dbReference type="SAM" id="Phobius"/>
    </source>
</evidence>
<keyword evidence="1" id="KW-1133">Transmembrane helix</keyword>
<evidence type="ECO:0000313" key="2">
    <source>
        <dbReference type="EMBL" id="KAK5633632.1"/>
    </source>
</evidence>
<comment type="caution">
    <text evidence="2">The sequence shown here is derived from an EMBL/GenBank/DDBJ whole genome shotgun (WGS) entry which is preliminary data.</text>
</comment>
<proteinExistence type="predicted"/>
<organism evidence="2 3">
    <name type="scientific">Xylaria bambusicola</name>
    <dbReference type="NCBI Taxonomy" id="326684"/>
    <lineage>
        <taxon>Eukaryota</taxon>
        <taxon>Fungi</taxon>
        <taxon>Dikarya</taxon>
        <taxon>Ascomycota</taxon>
        <taxon>Pezizomycotina</taxon>
        <taxon>Sordariomycetes</taxon>
        <taxon>Xylariomycetidae</taxon>
        <taxon>Xylariales</taxon>
        <taxon>Xylariaceae</taxon>
        <taxon>Xylaria</taxon>
    </lineage>
</organism>
<sequence>MDFFSSMPTLAAAIVVAVLGRCVFIVFYRLYLSPLARFPGPKLAAATGWYEFYYDYWLNGQYIFVIEQMHKRYGKYQHQALILPSLTVVTTRSYYSRYSGGVIDQ</sequence>
<protein>
    <recommendedName>
        <fullName evidence="4">Cytochrome P450</fullName>
    </recommendedName>
</protein>